<feature type="compositionally biased region" description="Basic residues" evidence="12">
    <location>
        <begin position="342"/>
        <end position="351"/>
    </location>
</feature>
<feature type="compositionally biased region" description="Basic and acidic residues" evidence="12">
    <location>
        <begin position="330"/>
        <end position="341"/>
    </location>
</feature>
<dbReference type="InterPro" id="IPR017896">
    <property type="entry name" value="4Fe4S_Fe-S-bd"/>
</dbReference>
<keyword evidence="2" id="KW-0004">4Fe-4S</keyword>
<feature type="domain" description="4Fe-4S ferredoxin-type" evidence="13">
    <location>
        <begin position="135"/>
        <end position="164"/>
    </location>
</feature>
<keyword evidence="14" id="KW-0560">Oxidoreductase</keyword>
<dbReference type="GO" id="GO:0046872">
    <property type="term" value="F:metal ion binding"/>
    <property type="evidence" value="ECO:0007669"/>
    <property type="project" value="UniProtKB-KW"/>
</dbReference>
<feature type="region of interest" description="Disordered" evidence="12">
    <location>
        <begin position="1"/>
        <end position="22"/>
    </location>
</feature>
<keyword evidence="11" id="KW-0472">Membrane</keyword>
<name>A0A6J4JZI8_9CHLR</name>
<dbReference type="GO" id="GO:0048038">
    <property type="term" value="F:quinone binding"/>
    <property type="evidence" value="ECO:0007669"/>
    <property type="project" value="UniProtKB-KW"/>
</dbReference>
<dbReference type="PROSITE" id="PS00198">
    <property type="entry name" value="4FE4S_FER_1"/>
    <property type="match status" value="1"/>
</dbReference>
<evidence type="ECO:0000256" key="10">
    <source>
        <dbReference type="ARBA" id="ARBA00023075"/>
    </source>
</evidence>
<dbReference type="Pfam" id="PF12838">
    <property type="entry name" value="Fer4_7"/>
    <property type="match status" value="1"/>
</dbReference>
<keyword evidence="7" id="KW-0408">Iron</keyword>
<evidence type="ECO:0000313" key="14">
    <source>
        <dbReference type="EMBL" id="CAA9291833.1"/>
    </source>
</evidence>
<dbReference type="InterPro" id="IPR010226">
    <property type="entry name" value="NADH_quinone_OxRdtase_chainI"/>
</dbReference>
<dbReference type="PANTHER" id="PTHR10849">
    <property type="entry name" value="NADH DEHYDROGENASE UBIQUINONE IRON-SULFUR PROTEIN 8, MITOCHONDRIAL"/>
    <property type="match status" value="1"/>
</dbReference>
<evidence type="ECO:0000256" key="3">
    <source>
        <dbReference type="ARBA" id="ARBA00022719"/>
    </source>
</evidence>
<dbReference type="PANTHER" id="PTHR10849:SF24">
    <property type="entry name" value="NADH-QUINONE OXIDOREDUCTASE SUBUNIT I 2"/>
    <property type="match status" value="1"/>
</dbReference>
<dbReference type="AlphaFoldDB" id="A0A6J4JZI8"/>
<dbReference type="PROSITE" id="PS51379">
    <property type="entry name" value="4FE4S_FER_2"/>
    <property type="match status" value="2"/>
</dbReference>
<gene>
    <name evidence="14" type="ORF">AVDCRST_MAG26-4151</name>
</gene>
<dbReference type="InterPro" id="IPR017900">
    <property type="entry name" value="4Fe4S_Fe_S_CS"/>
</dbReference>
<accession>A0A6J4JZI8</accession>
<evidence type="ECO:0000256" key="5">
    <source>
        <dbReference type="ARBA" id="ARBA00022737"/>
    </source>
</evidence>
<protein>
    <submittedName>
        <fullName evidence="14">NADH-ubiquinone oxidoreductase chain I</fullName>
        <ecNumber evidence="14">1.6.5.3</ecNumber>
    </submittedName>
</protein>
<evidence type="ECO:0000256" key="8">
    <source>
        <dbReference type="ARBA" id="ARBA00023014"/>
    </source>
</evidence>
<dbReference type="EMBL" id="CADCTK010000973">
    <property type="protein sequence ID" value="CAA9291833.1"/>
    <property type="molecule type" value="Genomic_DNA"/>
</dbReference>
<dbReference type="EC" id="1.6.5.3" evidence="14"/>
<dbReference type="GO" id="GO:0016020">
    <property type="term" value="C:membrane"/>
    <property type="evidence" value="ECO:0007669"/>
    <property type="project" value="InterPro"/>
</dbReference>
<keyword evidence="9" id="KW-0520">NAD</keyword>
<organism evidence="14">
    <name type="scientific">uncultured Chloroflexia bacterium</name>
    <dbReference type="NCBI Taxonomy" id="1672391"/>
    <lineage>
        <taxon>Bacteria</taxon>
        <taxon>Bacillati</taxon>
        <taxon>Chloroflexota</taxon>
        <taxon>Chloroflexia</taxon>
        <taxon>environmental samples</taxon>
    </lineage>
</organism>
<keyword evidence="4" id="KW-0479">Metal-binding</keyword>
<dbReference type="SUPFAM" id="SSF54862">
    <property type="entry name" value="4Fe-4S ferredoxins"/>
    <property type="match status" value="1"/>
</dbReference>
<feature type="domain" description="4Fe-4S ferredoxin-type" evidence="13">
    <location>
        <begin position="93"/>
        <end position="122"/>
    </location>
</feature>
<keyword evidence="3" id="KW-0874">Quinone</keyword>
<evidence type="ECO:0000256" key="2">
    <source>
        <dbReference type="ARBA" id="ARBA00022485"/>
    </source>
</evidence>
<evidence type="ECO:0000256" key="7">
    <source>
        <dbReference type="ARBA" id="ARBA00023004"/>
    </source>
</evidence>
<keyword evidence="5" id="KW-0677">Repeat</keyword>
<dbReference type="GO" id="GO:0051539">
    <property type="term" value="F:4 iron, 4 sulfur cluster binding"/>
    <property type="evidence" value="ECO:0007669"/>
    <property type="project" value="UniProtKB-KW"/>
</dbReference>
<dbReference type="Gene3D" id="3.30.70.3270">
    <property type="match status" value="1"/>
</dbReference>
<dbReference type="GO" id="GO:0016651">
    <property type="term" value="F:oxidoreductase activity, acting on NAD(P)H"/>
    <property type="evidence" value="ECO:0007669"/>
    <property type="project" value="InterPro"/>
</dbReference>
<evidence type="ECO:0000256" key="9">
    <source>
        <dbReference type="ARBA" id="ARBA00023027"/>
    </source>
</evidence>
<keyword evidence="8" id="KW-0411">Iron-sulfur</keyword>
<reference evidence="14" key="1">
    <citation type="submission" date="2020-02" db="EMBL/GenBank/DDBJ databases">
        <authorList>
            <person name="Meier V. D."/>
        </authorList>
    </citation>
    <scope>NUCLEOTIDE SEQUENCE</scope>
    <source>
        <strain evidence="14">AVDCRST_MAG26</strain>
    </source>
</reference>
<proteinExistence type="predicted"/>
<evidence type="ECO:0000256" key="6">
    <source>
        <dbReference type="ARBA" id="ARBA00022967"/>
    </source>
</evidence>
<evidence type="ECO:0000256" key="1">
    <source>
        <dbReference type="ARBA" id="ARBA00022475"/>
    </source>
</evidence>
<sequence>MSNTSPVEQAPIQPPLRPTGGGGVIVVGQNQAAEPRFGQGLARGMATVMRHFAKSFTNVIDDKNEQDGMFTVEYPEVRMELPEAARNMPILLYEDSTGQELCTACFQCERICPPKVIHITQAKDPATGKPVPAAEEFVIEYDSCMSCGFCHEICPFDAIKMDHDYELSTPDHLSMDVRKAHLNRSISYYQTIAPNLWAEVQANALKKLQNNIKRRPGTIGVAPNMVGRVGRATSTTGAGAAKAAPQAASRAAAPAAAIGKNMSADKRARLEAIRAAKRGMAAPVPEAELVEPSQVASPEAGTHTAESQAGLAPSPATSSGPVAAIGSNMSEEKRARLEAIRAAKRAQRGGE</sequence>
<evidence type="ECO:0000259" key="13">
    <source>
        <dbReference type="PROSITE" id="PS51379"/>
    </source>
</evidence>
<keyword evidence="1" id="KW-1003">Cell membrane</keyword>
<keyword evidence="10 14" id="KW-0830">Ubiquinone</keyword>
<keyword evidence="6" id="KW-1278">Translocase</keyword>
<evidence type="ECO:0000256" key="4">
    <source>
        <dbReference type="ARBA" id="ARBA00022723"/>
    </source>
</evidence>
<feature type="region of interest" description="Disordered" evidence="12">
    <location>
        <begin position="284"/>
        <end position="351"/>
    </location>
</feature>
<evidence type="ECO:0000256" key="11">
    <source>
        <dbReference type="ARBA" id="ARBA00023136"/>
    </source>
</evidence>
<evidence type="ECO:0000256" key="12">
    <source>
        <dbReference type="SAM" id="MobiDB-lite"/>
    </source>
</evidence>